<name>A0A1H8GYI0_9BACI</name>
<dbReference type="STRING" id="872970.SAMN04488134_101198"/>
<evidence type="ECO:0008006" key="3">
    <source>
        <dbReference type="Google" id="ProtNLM"/>
    </source>
</evidence>
<dbReference type="Pfam" id="PF10747">
    <property type="entry name" value="SirA"/>
    <property type="match status" value="1"/>
</dbReference>
<protein>
    <recommendedName>
        <fullName evidence="3">Sporulation inhibitor of replication protein SirA</fullName>
    </recommendedName>
</protein>
<evidence type="ECO:0000313" key="2">
    <source>
        <dbReference type="Proteomes" id="UP000199300"/>
    </source>
</evidence>
<dbReference type="AlphaFoldDB" id="A0A1H8GYI0"/>
<dbReference type="InterPro" id="IPR019683">
    <property type="entry name" value="SirA"/>
</dbReference>
<sequence>MYHYYLFIVEEEVYQDYFYKSGIIARFFKAYLNSPSRWDLSKQFMYITKRIPINKLSSKIKFETINERIISLTQVHQLPFNSKLISELELVDRHCFVVDNTQARYGWISPMNTAHLPINTSSEYHHDHERLTHTFNRCS</sequence>
<proteinExistence type="predicted"/>
<evidence type="ECO:0000313" key="1">
    <source>
        <dbReference type="EMBL" id="SEN48774.1"/>
    </source>
</evidence>
<accession>A0A1H8GYI0</accession>
<dbReference type="RefSeq" id="WP_091493745.1">
    <property type="nucleotide sequence ID" value="NZ_FODJ01000001.1"/>
</dbReference>
<keyword evidence="2" id="KW-1185">Reference proteome</keyword>
<dbReference type="Proteomes" id="UP000199300">
    <property type="component" value="Unassembled WGS sequence"/>
</dbReference>
<dbReference type="EMBL" id="FODJ01000001">
    <property type="protein sequence ID" value="SEN48774.1"/>
    <property type="molecule type" value="Genomic_DNA"/>
</dbReference>
<organism evidence="1 2">
    <name type="scientific">Amphibacillus marinus</name>
    <dbReference type="NCBI Taxonomy" id="872970"/>
    <lineage>
        <taxon>Bacteria</taxon>
        <taxon>Bacillati</taxon>
        <taxon>Bacillota</taxon>
        <taxon>Bacilli</taxon>
        <taxon>Bacillales</taxon>
        <taxon>Bacillaceae</taxon>
        <taxon>Amphibacillus</taxon>
    </lineage>
</organism>
<reference evidence="1 2" key="1">
    <citation type="submission" date="2016-10" db="EMBL/GenBank/DDBJ databases">
        <authorList>
            <person name="de Groot N.N."/>
        </authorList>
    </citation>
    <scope>NUCLEOTIDE SEQUENCE [LARGE SCALE GENOMIC DNA]</scope>
    <source>
        <strain evidence="1 2">CGMCC 1.10434</strain>
    </source>
</reference>
<dbReference type="InterPro" id="IPR038449">
    <property type="entry name" value="SirA_sf"/>
</dbReference>
<dbReference type="OrthoDB" id="2736584at2"/>
<dbReference type="Gene3D" id="3.30.310.250">
    <property type="entry name" value="Sporulation inhibitor of replication protein SirA"/>
    <property type="match status" value="1"/>
</dbReference>
<gene>
    <name evidence="1" type="ORF">SAMN04488134_101198</name>
</gene>